<protein>
    <submittedName>
        <fullName evidence="2">Uncharacterized protein</fullName>
    </submittedName>
</protein>
<evidence type="ECO:0000313" key="3">
    <source>
        <dbReference type="Proteomes" id="UP001152523"/>
    </source>
</evidence>
<evidence type="ECO:0000313" key="2">
    <source>
        <dbReference type="EMBL" id="CAH9120914.1"/>
    </source>
</evidence>
<accession>A0AAV0EBP6</accession>
<feature type="compositionally biased region" description="Acidic residues" evidence="1">
    <location>
        <begin position="136"/>
        <end position="146"/>
    </location>
</feature>
<dbReference type="EMBL" id="CAMAPF010000917">
    <property type="protein sequence ID" value="CAH9120914.1"/>
    <property type="molecule type" value="Genomic_DNA"/>
</dbReference>
<comment type="caution">
    <text evidence="2">The sequence shown here is derived from an EMBL/GenBank/DDBJ whole genome shotgun (WGS) entry which is preliminary data.</text>
</comment>
<gene>
    <name evidence="2" type="ORF">CEPIT_LOCUS23301</name>
</gene>
<proteinExistence type="predicted"/>
<reference evidence="2" key="1">
    <citation type="submission" date="2022-07" db="EMBL/GenBank/DDBJ databases">
        <authorList>
            <person name="Macas J."/>
            <person name="Novak P."/>
            <person name="Neumann P."/>
        </authorList>
    </citation>
    <scope>NUCLEOTIDE SEQUENCE</scope>
</reference>
<dbReference type="AlphaFoldDB" id="A0AAV0EBP6"/>
<dbReference type="Proteomes" id="UP001152523">
    <property type="component" value="Unassembled WGS sequence"/>
</dbReference>
<sequence length="154" mass="17179">MDGRSRTGQVVDLINLEQNGLHNIMANELKPGISEMVHHVLLPPGEEIINDDHVVTSLNQLIDQMAAHESSSACDHNPHPPPPNPYRNPADPGAIHATYPERGIRRNCFPFRDMKRVRSGHLRSGAEMGKARLYDEESGANEDTNEDEQKPLFS</sequence>
<feature type="region of interest" description="Disordered" evidence="1">
    <location>
        <begin position="66"/>
        <end position="99"/>
    </location>
</feature>
<keyword evidence="3" id="KW-1185">Reference proteome</keyword>
<organism evidence="2 3">
    <name type="scientific">Cuscuta epithymum</name>
    <dbReference type="NCBI Taxonomy" id="186058"/>
    <lineage>
        <taxon>Eukaryota</taxon>
        <taxon>Viridiplantae</taxon>
        <taxon>Streptophyta</taxon>
        <taxon>Embryophyta</taxon>
        <taxon>Tracheophyta</taxon>
        <taxon>Spermatophyta</taxon>
        <taxon>Magnoliopsida</taxon>
        <taxon>eudicotyledons</taxon>
        <taxon>Gunneridae</taxon>
        <taxon>Pentapetalae</taxon>
        <taxon>asterids</taxon>
        <taxon>lamiids</taxon>
        <taxon>Solanales</taxon>
        <taxon>Convolvulaceae</taxon>
        <taxon>Cuscuteae</taxon>
        <taxon>Cuscuta</taxon>
        <taxon>Cuscuta subgen. Cuscuta</taxon>
    </lineage>
</organism>
<name>A0AAV0EBP6_9ASTE</name>
<evidence type="ECO:0000256" key="1">
    <source>
        <dbReference type="SAM" id="MobiDB-lite"/>
    </source>
</evidence>
<feature type="region of interest" description="Disordered" evidence="1">
    <location>
        <begin position="119"/>
        <end position="154"/>
    </location>
</feature>